<feature type="compositionally biased region" description="Basic and acidic residues" evidence="12">
    <location>
        <begin position="203"/>
        <end position="217"/>
    </location>
</feature>
<comment type="function">
    <text evidence="11">Acts as a transcriptional regulator. Probably redox-responsive. The apo- but not holo-form probably binds DNA.</text>
</comment>
<dbReference type="InterPro" id="IPR034768">
    <property type="entry name" value="4FE4S_WBL"/>
</dbReference>
<comment type="PTM">
    <text evidence="11">The Fe-S cluster can be nitrosylated by nitric oxide (NO).</text>
</comment>
<keyword evidence="4 11" id="KW-0479">Metal-binding</keyword>
<keyword evidence="9 11" id="KW-1015">Disulfide bond</keyword>
<evidence type="ECO:0000256" key="3">
    <source>
        <dbReference type="ARBA" id="ARBA00022485"/>
    </source>
</evidence>
<dbReference type="PROSITE" id="PS51674">
    <property type="entry name" value="4FE4S_WBL"/>
    <property type="match status" value="1"/>
</dbReference>
<keyword evidence="6 11" id="KW-0411">Iron-sulfur</keyword>
<reference evidence="15" key="1">
    <citation type="journal article" date="2019" name="Int. J. Syst. Evol. Microbiol.">
        <title>The Global Catalogue of Microorganisms (GCM) 10K type strain sequencing project: providing services to taxonomists for standard genome sequencing and annotation.</title>
        <authorList>
            <consortium name="The Broad Institute Genomics Platform"/>
            <consortium name="The Broad Institute Genome Sequencing Center for Infectious Disease"/>
            <person name="Wu L."/>
            <person name="Ma J."/>
        </authorList>
    </citation>
    <scope>NUCLEOTIDE SEQUENCE [LARGE SCALE GENOMIC DNA]</scope>
    <source>
        <strain evidence="15">CGMCC 4.7323</strain>
    </source>
</reference>
<keyword evidence="3 11" id="KW-0004">4Fe-4S</keyword>
<name>A0ABQ2JMN8_9ACTN</name>
<feature type="domain" description="4Fe-4S Wbl-type" evidence="13">
    <location>
        <begin position="54"/>
        <end position="118"/>
    </location>
</feature>
<comment type="subcellular location">
    <subcellularLocation>
        <location evidence="1 11">Cytoplasm</location>
    </subcellularLocation>
</comment>
<keyword evidence="8 11" id="KW-0238">DNA-binding</keyword>
<evidence type="ECO:0000256" key="9">
    <source>
        <dbReference type="ARBA" id="ARBA00023157"/>
    </source>
</evidence>
<evidence type="ECO:0000256" key="7">
    <source>
        <dbReference type="ARBA" id="ARBA00023015"/>
    </source>
</evidence>
<comment type="caution">
    <text evidence="14">The sequence shown here is derived from an EMBL/GenBank/DDBJ whole genome shotgun (WGS) entry which is preliminary data.</text>
</comment>
<keyword evidence="10 11" id="KW-0804">Transcription</keyword>
<dbReference type="EMBL" id="BMND01000018">
    <property type="protein sequence ID" value="GGN51481.1"/>
    <property type="molecule type" value="Genomic_DNA"/>
</dbReference>
<dbReference type="PANTHER" id="PTHR38839">
    <property type="entry name" value="TRANSCRIPTIONAL REGULATOR WHID-RELATED"/>
    <property type="match status" value="1"/>
</dbReference>
<evidence type="ECO:0000256" key="12">
    <source>
        <dbReference type="SAM" id="MobiDB-lite"/>
    </source>
</evidence>
<keyword evidence="15" id="KW-1185">Reference proteome</keyword>
<feature type="region of interest" description="Disordered" evidence="12">
    <location>
        <begin position="183"/>
        <end position="217"/>
    </location>
</feature>
<keyword evidence="5 11" id="KW-0408">Iron</keyword>
<feature type="binding site" evidence="11">
    <location>
        <position position="88"/>
    </location>
    <ligand>
        <name>[4Fe-4S] cluster</name>
        <dbReference type="ChEBI" id="CHEBI:49883"/>
    </ligand>
</feature>
<dbReference type="Pfam" id="PF02467">
    <property type="entry name" value="Whib"/>
    <property type="match status" value="1"/>
</dbReference>
<feature type="binding site" evidence="11">
    <location>
        <position position="94"/>
    </location>
    <ligand>
        <name>[4Fe-4S] cluster</name>
        <dbReference type="ChEBI" id="CHEBI:49883"/>
    </ligand>
</feature>
<evidence type="ECO:0000256" key="4">
    <source>
        <dbReference type="ARBA" id="ARBA00022723"/>
    </source>
</evidence>
<comment type="PTM">
    <text evidence="11">Upon Fe-S cluster removal intramolecular disulfide bonds are formed.</text>
</comment>
<proteinExistence type="inferred from homology"/>
<feature type="compositionally biased region" description="Basic and acidic residues" evidence="12">
    <location>
        <begin position="183"/>
        <end position="194"/>
    </location>
</feature>
<sequence length="217" mass="24603">MPLARRLIHLSRPAPPPPTPCARRAIGAPRMTTTTITPARHRSLGDHTWQDEAVCQRTEYNPVDPELFFPEPDETDKIVIAKSLCAQCPVRRTCLDAALEGGDTHGIRGGLTEEERGLLHEQLAERLDYSRVNDTVAGRDIHLTQAERRAVIYAAFRHGLTEQRLAWLLKVTEEHAQKKYRELRRAQRNRDLKQSTETPTLKSNKDRLGRDDFGTAA</sequence>
<comment type="similarity">
    <text evidence="2 11">Belongs to the WhiB family.</text>
</comment>
<feature type="binding site" evidence="11">
    <location>
        <position position="85"/>
    </location>
    <ligand>
        <name>[4Fe-4S] cluster</name>
        <dbReference type="ChEBI" id="CHEBI:49883"/>
    </ligand>
</feature>
<feature type="binding site" evidence="11">
    <location>
        <position position="55"/>
    </location>
    <ligand>
        <name>[4Fe-4S] cluster</name>
        <dbReference type="ChEBI" id="CHEBI:49883"/>
    </ligand>
</feature>
<evidence type="ECO:0000313" key="15">
    <source>
        <dbReference type="Proteomes" id="UP000600080"/>
    </source>
</evidence>
<evidence type="ECO:0000256" key="6">
    <source>
        <dbReference type="ARBA" id="ARBA00023014"/>
    </source>
</evidence>
<evidence type="ECO:0000313" key="14">
    <source>
        <dbReference type="EMBL" id="GGN51481.1"/>
    </source>
</evidence>
<organism evidence="14 15">
    <name type="scientific">Streptomyces kronopolitis</name>
    <dbReference type="NCBI Taxonomy" id="1612435"/>
    <lineage>
        <taxon>Bacteria</taxon>
        <taxon>Bacillati</taxon>
        <taxon>Actinomycetota</taxon>
        <taxon>Actinomycetes</taxon>
        <taxon>Kitasatosporales</taxon>
        <taxon>Streptomycetaceae</taxon>
        <taxon>Streptomyces</taxon>
    </lineage>
</organism>
<evidence type="ECO:0000256" key="8">
    <source>
        <dbReference type="ARBA" id="ARBA00023125"/>
    </source>
</evidence>
<evidence type="ECO:0000256" key="5">
    <source>
        <dbReference type="ARBA" id="ARBA00023004"/>
    </source>
</evidence>
<gene>
    <name evidence="11" type="primary">whiB</name>
    <name evidence="14" type="ORF">GCM10012285_41650</name>
</gene>
<evidence type="ECO:0000256" key="10">
    <source>
        <dbReference type="ARBA" id="ARBA00023163"/>
    </source>
</evidence>
<protein>
    <recommendedName>
        <fullName evidence="11">Transcriptional regulator WhiB</fullName>
    </recommendedName>
</protein>
<evidence type="ECO:0000256" key="1">
    <source>
        <dbReference type="ARBA" id="ARBA00004496"/>
    </source>
</evidence>
<keyword evidence="11" id="KW-0963">Cytoplasm</keyword>
<accession>A0ABQ2JMN8</accession>
<comment type="cofactor">
    <cofactor evidence="11">
        <name>[4Fe-4S] cluster</name>
        <dbReference type="ChEBI" id="CHEBI:49883"/>
    </cofactor>
    <text evidence="11">Binds 1 [4Fe-4S] cluster per subunit. Following nitrosylation of the [4Fe-4S] cluster binds 1 [4Fe-8(NO)] cluster per subunit.</text>
</comment>
<keyword evidence="7 11" id="KW-0805">Transcription regulation</keyword>
<dbReference type="Proteomes" id="UP000600080">
    <property type="component" value="Unassembled WGS sequence"/>
</dbReference>
<evidence type="ECO:0000256" key="11">
    <source>
        <dbReference type="HAMAP-Rule" id="MF_01479"/>
    </source>
</evidence>
<evidence type="ECO:0000259" key="13">
    <source>
        <dbReference type="PROSITE" id="PS51674"/>
    </source>
</evidence>
<dbReference type="HAMAP" id="MF_01479">
    <property type="entry name" value="WhiB"/>
    <property type="match status" value="1"/>
</dbReference>
<evidence type="ECO:0000256" key="2">
    <source>
        <dbReference type="ARBA" id="ARBA00006597"/>
    </source>
</evidence>
<dbReference type="InterPro" id="IPR003482">
    <property type="entry name" value="Whib"/>
</dbReference>